<dbReference type="GO" id="GO:0006508">
    <property type="term" value="P:proteolysis"/>
    <property type="evidence" value="ECO:0007669"/>
    <property type="project" value="UniProtKB-KW"/>
</dbReference>
<evidence type="ECO:0000313" key="1">
    <source>
        <dbReference type="EMBL" id="KAJ7946152.1"/>
    </source>
</evidence>
<keyword evidence="1" id="KW-0645">Protease</keyword>
<reference evidence="1" key="1">
    <citation type="journal article" date="2023" name="Science">
        <title>Elucidation of the pathway for biosynthesis of saponin adjuvants from the soapbark tree.</title>
        <authorList>
            <person name="Reed J."/>
            <person name="Orme A."/>
            <person name="El-Demerdash A."/>
            <person name="Owen C."/>
            <person name="Martin L.B.B."/>
            <person name="Misra R.C."/>
            <person name="Kikuchi S."/>
            <person name="Rejzek M."/>
            <person name="Martin A.C."/>
            <person name="Harkess A."/>
            <person name="Leebens-Mack J."/>
            <person name="Louveau T."/>
            <person name="Stephenson M.J."/>
            <person name="Osbourn A."/>
        </authorList>
    </citation>
    <scope>NUCLEOTIDE SEQUENCE</scope>
    <source>
        <strain evidence="1">S10</strain>
    </source>
</reference>
<organism evidence="1 2">
    <name type="scientific">Quillaja saponaria</name>
    <name type="common">Soap bark tree</name>
    <dbReference type="NCBI Taxonomy" id="32244"/>
    <lineage>
        <taxon>Eukaryota</taxon>
        <taxon>Viridiplantae</taxon>
        <taxon>Streptophyta</taxon>
        <taxon>Embryophyta</taxon>
        <taxon>Tracheophyta</taxon>
        <taxon>Spermatophyta</taxon>
        <taxon>Magnoliopsida</taxon>
        <taxon>eudicotyledons</taxon>
        <taxon>Gunneridae</taxon>
        <taxon>Pentapetalae</taxon>
        <taxon>rosids</taxon>
        <taxon>fabids</taxon>
        <taxon>Fabales</taxon>
        <taxon>Quillajaceae</taxon>
        <taxon>Quillaja</taxon>
    </lineage>
</organism>
<comment type="caution">
    <text evidence="1">The sequence shown here is derived from an EMBL/GenBank/DDBJ whole genome shotgun (WGS) entry which is preliminary data.</text>
</comment>
<protein>
    <submittedName>
        <fullName evidence="1">ATP-dependent Clp protease proteolytic subunit</fullName>
    </submittedName>
</protein>
<dbReference type="EMBL" id="JARAOO010000013">
    <property type="protein sequence ID" value="KAJ7946152.1"/>
    <property type="molecule type" value="Genomic_DNA"/>
</dbReference>
<keyword evidence="2" id="KW-1185">Reference proteome</keyword>
<evidence type="ECO:0000313" key="2">
    <source>
        <dbReference type="Proteomes" id="UP001163823"/>
    </source>
</evidence>
<dbReference type="GO" id="GO:0008233">
    <property type="term" value="F:peptidase activity"/>
    <property type="evidence" value="ECO:0007669"/>
    <property type="project" value="UniProtKB-KW"/>
</dbReference>
<dbReference type="Proteomes" id="UP001163823">
    <property type="component" value="Chromosome 13"/>
</dbReference>
<name>A0AAD7P8N3_QUISA</name>
<sequence>MCIPIQIFSIAYQNEKLENVGSETEGEAYAIADMMAYVKADVYSVNCGMAYGQEAMLVTCSKGLSSCTAKFIHKIISPPKSTDQAVLS</sequence>
<gene>
    <name evidence="1" type="ORF">O6P43_031120</name>
</gene>
<dbReference type="AlphaFoldDB" id="A0AAD7P8N3"/>
<accession>A0AAD7P8N3</accession>
<proteinExistence type="predicted"/>
<keyword evidence="1" id="KW-0378">Hydrolase</keyword>
<dbReference type="KEGG" id="qsa:O6P43_031120"/>